<sequence length="643" mass="65961">MSADRLALGPLAGTLGKVAVPARMRTTMLRRSLREHPGPAVAGLAGLLAAAWLIRYALRGDQHTLALLVGAWVLGWIVLPLLLGGGRGRVHPAHLRLEPIGGFPAAIGLLAASAIGIGPAVSLVALAALPVHAARHGLVAVLVTACGAVLLWLLGLIGSAIALEVVGHAGGPVGALLTGIFTGTAMGVAGSLWAVFPWVSVLLVRAPDEVVRAMAYVPSGWPISAVTGSPERGVRVMATLAGIVVLCAAAYIVLVRRVITAGVPFRPRRTTAVPLSRRADRESAALRRAGVAAPAGAGRGWGGWLSPATRAVVAREMRAWMRHPLRLQYLAFAVVYGALLAGLPLLSDVDLLLPWAGPLAVLGAAAMSAGLIGLDGTALWLPLTTPGGERAEVRGRALTWLVLVTPIGVLLSVAGVILAPDVDPLAALSTLPALLGAGASVPVWVSLLRVRPAVDPRHPTSADNPTDIVNVLVATGGGLLAAAPVLALLVWGPPGVAPLLPLVGLLCGAAAWWGGSWLADDRLAQRGTEVLAAAGQRSRPPETVIPLKMDAEWYRENRATAWALGLLTVGWIPVIPQGVMALAFGLDSGWIVAGHLEGGARTAVGLGMVALGVAMLLAGLVLWDRRPQPGGSPRARPVPGKTG</sequence>
<feature type="transmembrane region" description="Helical" evidence="1">
    <location>
        <begin position="359"/>
        <end position="385"/>
    </location>
</feature>
<feature type="transmembrane region" description="Helical" evidence="1">
    <location>
        <begin position="65"/>
        <end position="83"/>
    </location>
</feature>
<feature type="transmembrane region" description="Helical" evidence="1">
    <location>
        <begin position="175"/>
        <end position="201"/>
    </location>
</feature>
<dbReference type="EMBL" id="JAFBBP010000001">
    <property type="protein sequence ID" value="MBM7489086.1"/>
    <property type="molecule type" value="Genomic_DNA"/>
</dbReference>
<protein>
    <submittedName>
        <fullName evidence="2">ABC-2 type transport system permease protein</fullName>
    </submittedName>
</protein>
<dbReference type="RefSeq" id="WP_204940519.1">
    <property type="nucleotide sequence ID" value="NZ_JAFBBP010000001.1"/>
</dbReference>
<feature type="transmembrane region" description="Helical" evidence="1">
    <location>
        <begin position="37"/>
        <end position="58"/>
    </location>
</feature>
<feature type="transmembrane region" description="Helical" evidence="1">
    <location>
        <begin position="604"/>
        <end position="623"/>
    </location>
</feature>
<evidence type="ECO:0000313" key="3">
    <source>
        <dbReference type="Proteomes" id="UP000764837"/>
    </source>
</evidence>
<feature type="transmembrane region" description="Helical" evidence="1">
    <location>
        <begin position="327"/>
        <end position="347"/>
    </location>
</feature>
<keyword evidence="1" id="KW-1133">Transmembrane helix</keyword>
<feature type="transmembrane region" description="Helical" evidence="1">
    <location>
        <begin position="138"/>
        <end position="163"/>
    </location>
</feature>
<feature type="transmembrane region" description="Helical" evidence="1">
    <location>
        <begin position="497"/>
        <end position="519"/>
    </location>
</feature>
<feature type="transmembrane region" description="Helical" evidence="1">
    <location>
        <begin position="425"/>
        <end position="447"/>
    </location>
</feature>
<organism evidence="2 3">
    <name type="scientific">Micromonospora luteifusca</name>
    <dbReference type="NCBI Taxonomy" id="709860"/>
    <lineage>
        <taxon>Bacteria</taxon>
        <taxon>Bacillati</taxon>
        <taxon>Actinomycetota</taxon>
        <taxon>Actinomycetes</taxon>
        <taxon>Micromonosporales</taxon>
        <taxon>Micromonosporaceae</taxon>
        <taxon>Micromonospora</taxon>
    </lineage>
</organism>
<accession>A0ABS2LLM0</accession>
<evidence type="ECO:0000256" key="1">
    <source>
        <dbReference type="SAM" id="Phobius"/>
    </source>
</evidence>
<evidence type="ECO:0000313" key="2">
    <source>
        <dbReference type="EMBL" id="MBM7489086.1"/>
    </source>
</evidence>
<name>A0ABS2LLM0_9ACTN</name>
<keyword evidence="1" id="KW-0812">Transmembrane</keyword>
<keyword evidence="1" id="KW-0472">Membrane</keyword>
<feature type="transmembrane region" description="Helical" evidence="1">
    <location>
        <begin position="561"/>
        <end position="584"/>
    </location>
</feature>
<feature type="transmembrane region" description="Helical" evidence="1">
    <location>
        <begin position="236"/>
        <end position="259"/>
    </location>
</feature>
<feature type="transmembrane region" description="Helical" evidence="1">
    <location>
        <begin position="468"/>
        <end position="491"/>
    </location>
</feature>
<feature type="transmembrane region" description="Helical" evidence="1">
    <location>
        <begin position="103"/>
        <end position="126"/>
    </location>
</feature>
<feature type="transmembrane region" description="Helical" evidence="1">
    <location>
        <begin position="397"/>
        <end position="419"/>
    </location>
</feature>
<gene>
    <name evidence="2" type="ORF">JOD64_000308</name>
</gene>
<dbReference type="Proteomes" id="UP000764837">
    <property type="component" value="Unassembled WGS sequence"/>
</dbReference>
<proteinExistence type="predicted"/>
<comment type="caution">
    <text evidence="2">The sequence shown here is derived from an EMBL/GenBank/DDBJ whole genome shotgun (WGS) entry which is preliminary data.</text>
</comment>
<reference evidence="2 3" key="1">
    <citation type="submission" date="2021-01" db="EMBL/GenBank/DDBJ databases">
        <title>Sequencing the genomes of 1000 actinobacteria strains.</title>
        <authorList>
            <person name="Klenk H.-P."/>
        </authorList>
    </citation>
    <scope>NUCLEOTIDE SEQUENCE [LARGE SCALE GENOMIC DNA]</scope>
    <source>
        <strain evidence="2 3">DSM 100204</strain>
    </source>
</reference>
<keyword evidence="3" id="KW-1185">Reference proteome</keyword>